<dbReference type="OrthoDB" id="2227827at2759"/>
<keyword evidence="3" id="KW-1185">Reference proteome</keyword>
<name>A0A8H7S1W4_9FUNG</name>
<reference evidence="2 3" key="1">
    <citation type="submission" date="2020-12" db="EMBL/GenBank/DDBJ databases">
        <title>Metabolic potential, ecology and presence of endohyphal bacteria is reflected in genomic diversity of Mucoromycotina.</title>
        <authorList>
            <person name="Muszewska A."/>
            <person name="Okrasinska A."/>
            <person name="Steczkiewicz K."/>
            <person name="Drgas O."/>
            <person name="Orlowska M."/>
            <person name="Perlinska-Lenart U."/>
            <person name="Aleksandrzak-Piekarczyk T."/>
            <person name="Szatraj K."/>
            <person name="Zielenkiewicz U."/>
            <person name="Pilsyk S."/>
            <person name="Malc E."/>
            <person name="Mieczkowski P."/>
            <person name="Kruszewska J.S."/>
            <person name="Biernat P."/>
            <person name="Pawlowska J."/>
        </authorList>
    </citation>
    <scope>NUCLEOTIDE SEQUENCE [LARGE SCALE GENOMIC DNA]</scope>
    <source>
        <strain evidence="2 3">CBS 142.35</strain>
    </source>
</reference>
<dbReference type="EMBL" id="JAEPRB010000133">
    <property type="protein sequence ID" value="KAG2220653.1"/>
    <property type="molecule type" value="Genomic_DNA"/>
</dbReference>
<proteinExistence type="predicted"/>
<dbReference type="Proteomes" id="UP000646827">
    <property type="component" value="Unassembled WGS sequence"/>
</dbReference>
<accession>A0A8H7S1W4</accession>
<sequence length="504" mass="58700">MASAFITNDTITFIKTVAQFLEKTADDYKNVIPEAIAFEQEVKHVYEILHPVLTEDPDFNTYLHQYLRNGLSDRKNHKGQQAIVKDIIRTMYMAEKKINQYLTEYSKQNKTIIQSIRWFAKRTWTAQEYRGYFKGQNEHIRRLMNDLVTTRSLEAGSGTVTVRRFEHDMTQESFQFWMKYIGKDIVAPWGSFSEAYILLYGDMEPNDLQYVRKILCSSGGSSITVFGFISLVRKHSFPFENVGTDIPPVEKTLSEESRMEIAKMVMTLVSEFASEEMKQHLTAMYSWYEGVDRKNPKAFQERANKWALLKTEMRHVDVLTPEHEKAEKLDSARRAISFFYQRYMVMWRIGKLSRQAFSGVDFPGKGRIRDFIRHVQPLDKANYLISMGKSEETWDQKKPQVYQFLEKLIGDSKKSPNPKTSVPTKQEQQVVTEQQLKERKSVEQKELPEIVQLPSVNNKEKKYELTPDNEKIPLLVMENKNKLSENSPGTDTIVEVKQSTMAAH</sequence>
<evidence type="ECO:0000313" key="2">
    <source>
        <dbReference type="EMBL" id="KAG2220653.1"/>
    </source>
</evidence>
<dbReference type="AlphaFoldDB" id="A0A8H7S1W4"/>
<gene>
    <name evidence="2" type="ORF">INT45_008196</name>
</gene>
<evidence type="ECO:0000313" key="3">
    <source>
        <dbReference type="Proteomes" id="UP000646827"/>
    </source>
</evidence>
<evidence type="ECO:0000256" key="1">
    <source>
        <dbReference type="SAM" id="MobiDB-lite"/>
    </source>
</evidence>
<comment type="caution">
    <text evidence="2">The sequence shown here is derived from an EMBL/GenBank/DDBJ whole genome shotgun (WGS) entry which is preliminary data.</text>
</comment>
<feature type="region of interest" description="Disordered" evidence="1">
    <location>
        <begin position="409"/>
        <end position="431"/>
    </location>
</feature>
<organism evidence="2 3">
    <name type="scientific">Circinella minor</name>
    <dbReference type="NCBI Taxonomy" id="1195481"/>
    <lineage>
        <taxon>Eukaryota</taxon>
        <taxon>Fungi</taxon>
        <taxon>Fungi incertae sedis</taxon>
        <taxon>Mucoromycota</taxon>
        <taxon>Mucoromycotina</taxon>
        <taxon>Mucoromycetes</taxon>
        <taxon>Mucorales</taxon>
        <taxon>Lichtheimiaceae</taxon>
        <taxon>Circinella</taxon>
    </lineage>
</organism>
<feature type="region of interest" description="Disordered" evidence="1">
    <location>
        <begin position="480"/>
        <end position="504"/>
    </location>
</feature>
<protein>
    <submittedName>
        <fullName evidence="2">Uncharacterized protein</fullName>
    </submittedName>
</protein>